<evidence type="ECO:0000256" key="6">
    <source>
        <dbReference type="ARBA" id="ARBA00023235"/>
    </source>
</evidence>
<name>A0ABT4CQQ8_9CLOT</name>
<accession>A0ABT4CQQ8</accession>
<dbReference type="SUPFAM" id="SSF53738">
    <property type="entry name" value="Phosphoglucomutase, first 3 domains"/>
    <property type="match status" value="3"/>
</dbReference>
<dbReference type="PANTHER" id="PTHR42946:SF1">
    <property type="entry name" value="PHOSPHOGLUCOMUTASE (ALPHA-D-GLUCOSE-1,6-BISPHOSPHATE-DEPENDENT)"/>
    <property type="match status" value="1"/>
</dbReference>
<evidence type="ECO:0000259" key="7">
    <source>
        <dbReference type="Pfam" id="PF02878"/>
    </source>
</evidence>
<feature type="domain" description="Alpha-D-phosphohexomutase alpha/beta/alpha" evidence="9">
    <location>
        <begin position="283"/>
        <end position="399"/>
    </location>
</feature>
<dbReference type="Pfam" id="PF02878">
    <property type="entry name" value="PGM_PMM_I"/>
    <property type="match status" value="1"/>
</dbReference>
<evidence type="ECO:0000256" key="3">
    <source>
        <dbReference type="ARBA" id="ARBA00022553"/>
    </source>
</evidence>
<dbReference type="Gene3D" id="3.40.120.10">
    <property type="entry name" value="Alpha-D-Glucose-1,6-Bisphosphate, subunit A, domain 3"/>
    <property type="match status" value="3"/>
</dbReference>
<comment type="cofactor">
    <cofactor evidence="1">
        <name>Mg(2+)</name>
        <dbReference type="ChEBI" id="CHEBI:18420"/>
    </cofactor>
</comment>
<keyword evidence="3" id="KW-0597">Phosphoprotein</keyword>
<keyword evidence="11" id="KW-1185">Reference proteome</keyword>
<dbReference type="Pfam" id="PF02879">
    <property type="entry name" value="PGM_PMM_II"/>
    <property type="match status" value="1"/>
</dbReference>
<comment type="similarity">
    <text evidence="2">Belongs to the phosphohexose mutase family.</text>
</comment>
<dbReference type="CDD" id="cd03089">
    <property type="entry name" value="PMM_PGM"/>
    <property type="match status" value="1"/>
</dbReference>
<evidence type="ECO:0000259" key="8">
    <source>
        <dbReference type="Pfam" id="PF02879"/>
    </source>
</evidence>
<gene>
    <name evidence="10" type="ORF">OXH55_12145</name>
</gene>
<evidence type="ECO:0000259" key="9">
    <source>
        <dbReference type="Pfam" id="PF02880"/>
    </source>
</evidence>
<feature type="domain" description="Alpha-D-phosphohexomutase alpha/beta/alpha" evidence="8">
    <location>
        <begin position="183"/>
        <end position="278"/>
    </location>
</feature>
<feature type="domain" description="Alpha-D-phosphohexomutase alpha/beta/alpha" evidence="7">
    <location>
        <begin position="13"/>
        <end position="152"/>
    </location>
</feature>
<dbReference type="InterPro" id="IPR016055">
    <property type="entry name" value="A-D-PHexomutase_a/b/a-I/II/III"/>
</dbReference>
<keyword evidence="6" id="KW-0413">Isomerase</keyword>
<evidence type="ECO:0000256" key="4">
    <source>
        <dbReference type="ARBA" id="ARBA00022723"/>
    </source>
</evidence>
<keyword evidence="5" id="KW-0460">Magnesium</keyword>
<keyword evidence="4" id="KW-0479">Metal-binding</keyword>
<dbReference type="InterPro" id="IPR005845">
    <property type="entry name" value="A-D-PHexomutase_a/b/a-II"/>
</dbReference>
<dbReference type="Gene3D" id="3.30.310.50">
    <property type="entry name" value="Alpha-D-phosphohexomutase, C-terminal domain"/>
    <property type="match status" value="1"/>
</dbReference>
<dbReference type="EMBL" id="JAPQES010000004">
    <property type="protein sequence ID" value="MCY6371391.1"/>
    <property type="molecule type" value="Genomic_DNA"/>
</dbReference>
<dbReference type="InterPro" id="IPR036900">
    <property type="entry name" value="A-D-PHexomutase_C_sf"/>
</dbReference>
<dbReference type="RefSeq" id="WP_268050256.1">
    <property type="nucleotide sequence ID" value="NZ_JAPQES010000004.1"/>
</dbReference>
<evidence type="ECO:0000256" key="1">
    <source>
        <dbReference type="ARBA" id="ARBA00001946"/>
    </source>
</evidence>
<comment type="caution">
    <text evidence="10">The sequence shown here is derived from an EMBL/GenBank/DDBJ whole genome shotgun (WGS) entry which is preliminary data.</text>
</comment>
<dbReference type="Proteomes" id="UP001079657">
    <property type="component" value="Unassembled WGS sequence"/>
</dbReference>
<evidence type="ECO:0000313" key="11">
    <source>
        <dbReference type="Proteomes" id="UP001079657"/>
    </source>
</evidence>
<evidence type="ECO:0000313" key="10">
    <source>
        <dbReference type="EMBL" id="MCY6371391.1"/>
    </source>
</evidence>
<proteinExistence type="inferred from homology"/>
<dbReference type="PANTHER" id="PTHR42946">
    <property type="entry name" value="PHOSPHOHEXOSE MUTASE"/>
    <property type="match status" value="1"/>
</dbReference>
<dbReference type="Pfam" id="PF02880">
    <property type="entry name" value="PGM_PMM_III"/>
    <property type="match status" value="1"/>
</dbReference>
<evidence type="ECO:0000256" key="5">
    <source>
        <dbReference type="ARBA" id="ARBA00022842"/>
    </source>
</evidence>
<protein>
    <submittedName>
        <fullName evidence="10">Phosphomannomutase/phosphoglucomutase</fullName>
    </submittedName>
</protein>
<dbReference type="PRINTS" id="PR00509">
    <property type="entry name" value="PGMPMM"/>
</dbReference>
<reference evidence="10" key="1">
    <citation type="submission" date="2022-12" db="EMBL/GenBank/DDBJ databases">
        <authorList>
            <person name="Wang J."/>
        </authorList>
    </citation>
    <scope>NUCLEOTIDE SEQUENCE</scope>
    <source>
        <strain evidence="10">HY-42-06</strain>
    </source>
</reference>
<dbReference type="InterPro" id="IPR050060">
    <property type="entry name" value="Phosphoglucosamine_mutase"/>
</dbReference>
<sequence>MDIKWEKFRNGTDIRGVALEGVEGESVNLTEEVVNIIGASFGVWLSNKKNKNFNGLKISVGTDSRLSAEKLKNALIKGLTDLGCEVYDCGMASTPAMFMTTILEEYNFDGAIMVTASHLPFNRNGMKFFTKEGGVEKENIVEVLSIAEENDFAKVQNKGEVKIIDFISVYCDILVNKIREGVNDPVDKLKPLRDFKIIVDAGNGAGGFFVDKVLKPLGADTTGSQFIEPDGRFPNHIPNPEEKEAMASIQKAVLENHADLGIIFDTDVDRAAVVDGEGNEINRNRLIALISSVILEEHPNSIIVTDSITSNGLKTFIEERLGGVHHRFKRGYKNVINEAIRLNKEGKECCLAIETSGHAALKENYFLDDGAYLIAKILIKMAKIKLEENKSLHSLIKELEEPLESLELRMKIKSEDFKAYGNKIIEDLESYCETEKGWHIIPNNYEGIRVACDKEVGDGWFLLRLSLHDPVMPLNIESDSEEGIKFILSKLLEFLSKYKHIDFTAVNSYLNLK</sequence>
<dbReference type="InterPro" id="IPR005846">
    <property type="entry name" value="A-D-PHexomutase_a/b/a-III"/>
</dbReference>
<organism evidence="10 11">
    <name type="scientific">Clostridium ganghwense</name>
    <dbReference type="NCBI Taxonomy" id="312089"/>
    <lineage>
        <taxon>Bacteria</taxon>
        <taxon>Bacillati</taxon>
        <taxon>Bacillota</taxon>
        <taxon>Clostridia</taxon>
        <taxon>Eubacteriales</taxon>
        <taxon>Clostridiaceae</taxon>
        <taxon>Clostridium</taxon>
    </lineage>
</organism>
<dbReference type="SUPFAM" id="SSF55957">
    <property type="entry name" value="Phosphoglucomutase, C-terminal domain"/>
    <property type="match status" value="1"/>
</dbReference>
<evidence type="ECO:0000256" key="2">
    <source>
        <dbReference type="ARBA" id="ARBA00010231"/>
    </source>
</evidence>
<dbReference type="InterPro" id="IPR005844">
    <property type="entry name" value="A-D-PHexomutase_a/b/a-I"/>
</dbReference>
<dbReference type="InterPro" id="IPR005841">
    <property type="entry name" value="Alpha-D-phosphohexomutase_SF"/>
</dbReference>